<reference evidence="1" key="2">
    <citation type="submission" date="2023-05" db="EMBL/GenBank/DDBJ databases">
        <authorList>
            <person name="Fouks B."/>
        </authorList>
    </citation>
    <scope>NUCLEOTIDE SEQUENCE</scope>
    <source>
        <strain evidence="1">Stay&amp;Tobe</strain>
        <tissue evidence="1">Testes</tissue>
    </source>
</reference>
<reference evidence="1" key="1">
    <citation type="journal article" date="2023" name="IScience">
        <title>Live-bearing cockroach genome reveals convergent evolutionary mechanisms linked to viviparity in insects and beyond.</title>
        <authorList>
            <person name="Fouks B."/>
            <person name="Harrison M.C."/>
            <person name="Mikhailova A.A."/>
            <person name="Marchal E."/>
            <person name="English S."/>
            <person name="Carruthers M."/>
            <person name="Jennings E.C."/>
            <person name="Chiamaka E.L."/>
            <person name="Frigard R.A."/>
            <person name="Pippel M."/>
            <person name="Attardo G.M."/>
            <person name="Benoit J.B."/>
            <person name="Bornberg-Bauer E."/>
            <person name="Tobe S.S."/>
        </authorList>
    </citation>
    <scope>NUCLEOTIDE SEQUENCE</scope>
    <source>
        <strain evidence="1">Stay&amp;Tobe</strain>
    </source>
</reference>
<dbReference type="EMBL" id="JASPKZ010001248">
    <property type="protein sequence ID" value="KAJ9598150.1"/>
    <property type="molecule type" value="Genomic_DNA"/>
</dbReference>
<sequence>EQRSWINIEYARGRTARQCHQGLQEACGKSALPLQNNSTVPRKLLEGLCDTAVLYDLWHIQSLSNSVVPISKTS</sequence>
<accession>A0AAD8EP96</accession>
<comment type="caution">
    <text evidence="1">The sequence shown here is derived from an EMBL/GenBank/DDBJ whole genome shotgun (WGS) entry which is preliminary data.</text>
</comment>
<feature type="non-terminal residue" evidence="1">
    <location>
        <position position="1"/>
    </location>
</feature>
<protein>
    <submittedName>
        <fullName evidence="1">Uncharacterized protein</fullName>
    </submittedName>
</protein>
<name>A0AAD8EP96_DIPPU</name>
<organism evidence="1 2">
    <name type="scientific">Diploptera punctata</name>
    <name type="common">Pacific beetle cockroach</name>
    <dbReference type="NCBI Taxonomy" id="6984"/>
    <lineage>
        <taxon>Eukaryota</taxon>
        <taxon>Metazoa</taxon>
        <taxon>Ecdysozoa</taxon>
        <taxon>Arthropoda</taxon>
        <taxon>Hexapoda</taxon>
        <taxon>Insecta</taxon>
        <taxon>Pterygota</taxon>
        <taxon>Neoptera</taxon>
        <taxon>Polyneoptera</taxon>
        <taxon>Dictyoptera</taxon>
        <taxon>Blattodea</taxon>
        <taxon>Blaberoidea</taxon>
        <taxon>Blaberidae</taxon>
        <taxon>Diplopterinae</taxon>
        <taxon>Diploptera</taxon>
    </lineage>
</organism>
<proteinExistence type="predicted"/>
<gene>
    <name evidence="1" type="ORF">L9F63_026744</name>
</gene>
<evidence type="ECO:0000313" key="2">
    <source>
        <dbReference type="Proteomes" id="UP001233999"/>
    </source>
</evidence>
<dbReference type="AlphaFoldDB" id="A0AAD8EP96"/>
<keyword evidence="2" id="KW-1185">Reference proteome</keyword>
<dbReference type="Proteomes" id="UP001233999">
    <property type="component" value="Unassembled WGS sequence"/>
</dbReference>
<evidence type="ECO:0000313" key="1">
    <source>
        <dbReference type="EMBL" id="KAJ9598150.1"/>
    </source>
</evidence>